<protein>
    <recommendedName>
        <fullName evidence="3">DUF484 domain-containing protein</fullName>
    </recommendedName>
</protein>
<dbReference type="EMBL" id="AP021857">
    <property type="protein sequence ID" value="BBO22034.1"/>
    <property type="molecule type" value="Genomic_DNA"/>
</dbReference>
<evidence type="ECO:0008006" key="3">
    <source>
        <dbReference type="Google" id="ProtNLM"/>
    </source>
</evidence>
<evidence type="ECO:0000313" key="1">
    <source>
        <dbReference type="EMBL" id="BBO22034.1"/>
    </source>
</evidence>
<dbReference type="Gene3D" id="3.30.450.40">
    <property type="match status" value="1"/>
</dbReference>
<reference evidence="1" key="1">
    <citation type="journal article" name="DNA Res.">
        <title>The physiological potential of anammox bacteria as revealed by their core genome structure.</title>
        <authorList>
            <person name="Okubo T."/>
            <person name="Toyoda A."/>
            <person name="Fukuhara K."/>
            <person name="Uchiyama I."/>
            <person name="Harigaya Y."/>
            <person name="Kuroiwa M."/>
            <person name="Suzuki T."/>
            <person name="Murakami Y."/>
            <person name="Suwa Y."/>
            <person name="Takami H."/>
        </authorList>
    </citation>
    <scope>NUCLEOTIDE SEQUENCE</scope>
    <source>
        <strain evidence="1">317325-3</strain>
    </source>
</reference>
<dbReference type="Proteomes" id="UP000662914">
    <property type="component" value="Chromosome"/>
</dbReference>
<organism evidence="1 2">
    <name type="scientific">Candidatus Desulfobacillus denitrificans</name>
    <dbReference type="NCBI Taxonomy" id="2608985"/>
    <lineage>
        <taxon>Bacteria</taxon>
        <taxon>Pseudomonadati</taxon>
        <taxon>Pseudomonadota</taxon>
        <taxon>Betaproteobacteria</taxon>
        <taxon>Candidatus Desulfobacillus</taxon>
    </lineage>
</organism>
<gene>
    <name evidence="1" type="ORF">DSYM_27330</name>
</gene>
<dbReference type="InterPro" id="IPR029016">
    <property type="entry name" value="GAF-like_dom_sf"/>
</dbReference>
<name>A0A809SC64_9PROT</name>
<evidence type="ECO:0000313" key="2">
    <source>
        <dbReference type="Proteomes" id="UP000662914"/>
    </source>
</evidence>
<dbReference type="PANTHER" id="PTHR38765">
    <property type="entry name" value="DUF484 DOMAIN-CONTAINING PROTEIN"/>
    <property type="match status" value="1"/>
</dbReference>
<accession>A0A809SC64</accession>
<dbReference type="InterPro" id="IPR007435">
    <property type="entry name" value="DUF484"/>
</dbReference>
<dbReference type="KEGG" id="ddz:DSYM_27330"/>
<dbReference type="PANTHER" id="PTHR38765:SF1">
    <property type="entry name" value="DUF484 DOMAIN-CONTAINING PROTEIN"/>
    <property type="match status" value="1"/>
</dbReference>
<dbReference type="AlphaFoldDB" id="A0A809SC64"/>
<dbReference type="Pfam" id="PF04340">
    <property type="entry name" value="DUF484"/>
    <property type="match status" value="1"/>
</dbReference>
<proteinExistence type="predicted"/>
<sequence>MKADEIARYLQDHPNFFEEYAELLAQLYIPHPHGGRAISITERQILTLREKARLLEGKLGELIRFGEENDAIGEKVHRLATALAGARDFGAVRRVLLAHLGEDFAVPHVAFRLWNLPPQPDAAEFAEVGEQTRIFAAGLAHPFCGANAGFEAAAWFGEAGGQVRSLALVALRRDAETVGLLALGSEDVQRFYPEMGTLYLGHIGELASAALLRTLE</sequence>